<dbReference type="Gene3D" id="3.40.50.300">
    <property type="entry name" value="P-loop containing nucleotide triphosphate hydrolases"/>
    <property type="match status" value="1"/>
</dbReference>
<dbReference type="InterPro" id="IPR003439">
    <property type="entry name" value="ABC_transporter-like_ATP-bd"/>
</dbReference>
<evidence type="ECO:0000313" key="5">
    <source>
        <dbReference type="EMBL" id="EEN83520.1"/>
    </source>
</evidence>
<keyword evidence="5" id="KW-0378">Hydrolase</keyword>
<dbReference type="Proteomes" id="UP000004295">
    <property type="component" value="Unassembled WGS sequence"/>
</dbReference>
<dbReference type="PROSITE" id="PS00211">
    <property type="entry name" value="ABC_TRANSPORTER_1"/>
    <property type="match status" value="1"/>
</dbReference>
<keyword evidence="3 5" id="KW-0067">ATP-binding</keyword>
<dbReference type="RefSeq" id="WP_004331987.1">
    <property type="nucleotide sequence ID" value="NZ_ACNN01000005.1"/>
</dbReference>
<dbReference type="GeneID" id="93365503"/>
<keyword evidence="1" id="KW-0813">Transport</keyword>
<proteinExistence type="predicted"/>
<dbReference type="Pfam" id="PF00005">
    <property type="entry name" value="ABC_tran"/>
    <property type="match status" value="1"/>
</dbReference>
<dbReference type="eggNOG" id="COG1116">
    <property type="taxonomic scope" value="Bacteria"/>
</dbReference>
<evidence type="ECO:0000256" key="3">
    <source>
        <dbReference type="ARBA" id="ARBA00022840"/>
    </source>
</evidence>
<dbReference type="GO" id="GO:0016887">
    <property type="term" value="F:ATP hydrolysis activity"/>
    <property type="evidence" value="ECO:0007669"/>
    <property type="project" value="InterPro"/>
</dbReference>
<evidence type="ECO:0000256" key="2">
    <source>
        <dbReference type="ARBA" id="ARBA00022741"/>
    </source>
</evidence>
<evidence type="ECO:0000256" key="1">
    <source>
        <dbReference type="ARBA" id="ARBA00022448"/>
    </source>
</evidence>
<organism evidence="5 6">
    <name type="scientific">Porphyromonas endodontalis (strain ATCC 35406 / DSM 24491 / JCM 8526 / CCUG 16442 / BCRC 14492 / NCTC 13058 / HG 370)</name>
    <name type="common">Bacteroides endodontalis</name>
    <dbReference type="NCBI Taxonomy" id="553175"/>
    <lineage>
        <taxon>Bacteria</taxon>
        <taxon>Pseudomonadati</taxon>
        <taxon>Bacteroidota</taxon>
        <taxon>Bacteroidia</taxon>
        <taxon>Bacteroidales</taxon>
        <taxon>Porphyromonadaceae</taxon>
        <taxon>Porphyromonas</taxon>
    </lineage>
</organism>
<dbReference type="InterPro" id="IPR027417">
    <property type="entry name" value="P-loop_NTPase"/>
</dbReference>
<dbReference type="SMART" id="SM00382">
    <property type="entry name" value="AAA"/>
    <property type="match status" value="1"/>
</dbReference>
<keyword evidence="6" id="KW-1185">Reference proteome</keyword>
<dbReference type="SUPFAM" id="SSF52540">
    <property type="entry name" value="P-loop containing nucleoside triphosphate hydrolases"/>
    <property type="match status" value="1"/>
</dbReference>
<evidence type="ECO:0000313" key="6">
    <source>
        <dbReference type="Proteomes" id="UP000004295"/>
    </source>
</evidence>
<accession>C3J7U0</accession>
<dbReference type="InterPro" id="IPR050166">
    <property type="entry name" value="ABC_transporter_ATP-bind"/>
</dbReference>
<dbReference type="InterPro" id="IPR003593">
    <property type="entry name" value="AAA+_ATPase"/>
</dbReference>
<dbReference type="EC" id="3.6.3.36" evidence="5"/>
<feature type="domain" description="ABC transporter" evidence="4">
    <location>
        <begin position="6"/>
        <end position="233"/>
    </location>
</feature>
<dbReference type="AlphaFoldDB" id="C3J7U0"/>
<sequence>MEALIAQHLSLSYGHGANSALAVEDINLSIPRGEICALAGSSGSGKSSLMRVFAGLMPPTQGVVQIFGEAPNPKRHRLAFVPQNYGLLAWKRVRENILLPAHLGHDIVDTDFFEEIVQVLGLADLLKRYPQTLSGGERQRVALARAFVMKPDLLLLDEPFSALDMATAERSYALFRSLLAEFPTTCLLVTHNPREAALLADHVLLIGGKPGKIIADLHSPSEQEIRTILTQLA</sequence>
<reference evidence="5 6" key="1">
    <citation type="submission" date="2009-04" db="EMBL/GenBank/DDBJ databases">
        <authorList>
            <person name="Sebastian Y."/>
            <person name="Madupu R."/>
            <person name="Durkin A.S."/>
            <person name="Torralba M."/>
            <person name="Methe B."/>
            <person name="Sutton G.G."/>
            <person name="Strausberg R.L."/>
            <person name="Nelson K.E."/>
        </authorList>
    </citation>
    <scope>NUCLEOTIDE SEQUENCE [LARGE SCALE GENOMIC DNA]</scope>
    <source>
        <strain evidence="6">ATCC 35406 / BCRC 14492 / JCM 8526 / NCTC 13058 / HG 370</strain>
    </source>
</reference>
<dbReference type="PANTHER" id="PTHR42788:SF20">
    <property type="entry name" value="ABC TRANSPORTER ATP-BINDING PROTEIN"/>
    <property type="match status" value="1"/>
</dbReference>
<protein>
    <submittedName>
        <fullName evidence="5">ABC transporter, ATP-binding protein</fullName>
        <ecNumber evidence="5">3.6.3.36</ecNumber>
    </submittedName>
</protein>
<dbReference type="STRING" id="553175.POREN0001_1182"/>
<dbReference type="EMBL" id="ACNN01000005">
    <property type="protein sequence ID" value="EEN83520.1"/>
    <property type="molecule type" value="Genomic_DNA"/>
</dbReference>
<gene>
    <name evidence="5" type="ORF">POREN0001_1182</name>
</gene>
<dbReference type="PROSITE" id="PS50893">
    <property type="entry name" value="ABC_TRANSPORTER_2"/>
    <property type="match status" value="1"/>
</dbReference>
<comment type="caution">
    <text evidence="5">The sequence shown here is derived from an EMBL/GenBank/DDBJ whole genome shotgun (WGS) entry which is preliminary data.</text>
</comment>
<evidence type="ECO:0000259" key="4">
    <source>
        <dbReference type="PROSITE" id="PS50893"/>
    </source>
</evidence>
<keyword evidence="2" id="KW-0547">Nucleotide-binding</keyword>
<dbReference type="GO" id="GO:0005524">
    <property type="term" value="F:ATP binding"/>
    <property type="evidence" value="ECO:0007669"/>
    <property type="project" value="UniProtKB-KW"/>
</dbReference>
<dbReference type="PANTHER" id="PTHR42788">
    <property type="entry name" value="TAURINE IMPORT ATP-BINDING PROTEIN-RELATED"/>
    <property type="match status" value="1"/>
</dbReference>
<dbReference type="InterPro" id="IPR017871">
    <property type="entry name" value="ABC_transporter-like_CS"/>
</dbReference>
<name>C3J7U0_POREA</name>